<name>A0A2G8RPE0_9APHY</name>
<organism evidence="1 2">
    <name type="scientific">Ganoderma sinense ZZ0214-1</name>
    <dbReference type="NCBI Taxonomy" id="1077348"/>
    <lineage>
        <taxon>Eukaryota</taxon>
        <taxon>Fungi</taxon>
        <taxon>Dikarya</taxon>
        <taxon>Basidiomycota</taxon>
        <taxon>Agaricomycotina</taxon>
        <taxon>Agaricomycetes</taxon>
        <taxon>Polyporales</taxon>
        <taxon>Polyporaceae</taxon>
        <taxon>Ganoderma</taxon>
    </lineage>
</organism>
<dbReference type="Proteomes" id="UP000230002">
    <property type="component" value="Unassembled WGS sequence"/>
</dbReference>
<dbReference type="InterPro" id="IPR032675">
    <property type="entry name" value="LRR_dom_sf"/>
</dbReference>
<accession>A0A2G8RPE0</accession>
<gene>
    <name evidence="1" type="ORF">GSI_14678</name>
</gene>
<protein>
    <submittedName>
        <fullName evidence="1">Uncharacterized protein</fullName>
    </submittedName>
</protein>
<dbReference type="AlphaFoldDB" id="A0A2G8RPE0"/>
<evidence type="ECO:0000313" key="1">
    <source>
        <dbReference type="EMBL" id="PIL23367.1"/>
    </source>
</evidence>
<reference evidence="1 2" key="1">
    <citation type="journal article" date="2015" name="Sci. Rep.">
        <title>Chromosome-level genome map provides insights into diverse defense mechanisms in the medicinal fungus Ganoderma sinense.</title>
        <authorList>
            <person name="Zhu Y."/>
            <person name="Xu J."/>
            <person name="Sun C."/>
            <person name="Zhou S."/>
            <person name="Xu H."/>
            <person name="Nelson D.R."/>
            <person name="Qian J."/>
            <person name="Song J."/>
            <person name="Luo H."/>
            <person name="Xiang L."/>
            <person name="Li Y."/>
            <person name="Xu Z."/>
            <person name="Ji A."/>
            <person name="Wang L."/>
            <person name="Lu S."/>
            <person name="Hayward A."/>
            <person name="Sun W."/>
            <person name="Li X."/>
            <person name="Schwartz D.C."/>
            <person name="Wang Y."/>
            <person name="Chen S."/>
        </authorList>
    </citation>
    <scope>NUCLEOTIDE SEQUENCE [LARGE SCALE GENOMIC DNA]</scope>
    <source>
        <strain evidence="1 2">ZZ0214-1</strain>
    </source>
</reference>
<dbReference type="EMBL" id="AYKW01000068">
    <property type="protein sequence ID" value="PIL23367.1"/>
    <property type="molecule type" value="Genomic_DNA"/>
</dbReference>
<dbReference type="Gene3D" id="3.80.10.10">
    <property type="entry name" value="Ribonuclease Inhibitor"/>
    <property type="match status" value="1"/>
</dbReference>
<keyword evidence="2" id="KW-1185">Reference proteome</keyword>
<dbReference type="SUPFAM" id="SSF52047">
    <property type="entry name" value="RNI-like"/>
    <property type="match status" value="1"/>
</dbReference>
<evidence type="ECO:0000313" key="2">
    <source>
        <dbReference type="Proteomes" id="UP000230002"/>
    </source>
</evidence>
<proteinExistence type="predicted"/>
<sequence>MPRLQSLEFFHIDFVNGGLPPAAYMAFSRFSSVETLAFTNCFFPNFTTFRRLLVGLPSLRELALSNVHWHPVLPHHSSHLVAALRRPLLDSLLIAEVDRDCAHVFFEWLDCTTSSQTIRRLSLEASLASTSLKTFRTTSLSPMEVHIWLYDDAGLRELLPKFTQLRSLRITAPDMSEQSMWIQLSEMLEVISSPAIRSIAVRGFVNRVLEAELVSGDVRELLGVPQRGLELLEEALKRSVFEHLTALEVKLEQWIALPLDVQTAQNVVLEVIRNRLPKVFECGIATFDLQFTRVVFCGLPQKKEEYDEGTGMQGWMVIDIQRSDH</sequence>
<comment type="caution">
    <text evidence="1">The sequence shown here is derived from an EMBL/GenBank/DDBJ whole genome shotgun (WGS) entry which is preliminary data.</text>
</comment>